<sequence>MTILVTGGAGFVGNNVIRKLVEQGKPVRAMVRHPEKAQKRLGNVSGDIEIVRGDVTDRHGIKAHFEGCSAVVHTVAISMEKGGATYEEVNYQGTINVVDAAREAGVPRFINVSQNGADSSLPYRFLASKGRAQEYVAATDLQWTAVRPSAIFGPQDEFFNTFARLLRLTPIVFPLIGGGKAEFQPVSIYDVAEAIARSLDDNKTIGQELALGGPEVLTLGAIERRIIKTLDTSRILVPAPVGLLRPVVAIMQNVLPGSPVSTSLLDLLAVPNTVPDNALMNVFLMDPIPFAGKHITYLREASAGQALTKFFTGKTIN</sequence>
<dbReference type="SUPFAM" id="SSF51735">
    <property type="entry name" value="NAD(P)-binding Rossmann-fold domains"/>
    <property type="match status" value="1"/>
</dbReference>
<dbReference type="EMBL" id="CP062983">
    <property type="protein sequence ID" value="QPC83807.1"/>
    <property type="molecule type" value="Genomic_DNA"/>
</dbReference>
<dbReference type="GO" id="GO:0044877">
    <property type="term" value="F:protein-containing complex binding"/>
    <property type="evidence" value="ECO:0007669"/>
    <property type="project" value="TreeGrafter"/>
</dbReference>
<dbReference type="InterPro" id="IPR016040">
    <property type="entry name" value="NAD(P)-bd_dom"/>
</dbReference>
<accession>A0A7S8EBC5</accession>
<dbReference type="PANTHER" id="PTHR12126:SF11">
    <property type="entry name" value="NADH DEHYDROGENASE [UBIQUINONE] 1 ALPHA SUBCOMPLEX SUBUNIT 9, MITOCHONDRIAL"/>
    <property type="match status" value="1"/>
</dbReference>
<dbReference type="Proteomes" id="UP000594468">
    <property type="component" value="Chromosome"/>
</dbReference>
<dbReference type="Gene3D" id="3.40.50.720">
    <property type="entry name" value="NAD(P)-binding Rossmann-like Domain"/>
    <property type="match status" value="1"/>
</dbReference>
<proteinExistence type="predicted"/>
<dbReference type="InterPro" id="IPR051207">
    <property type="entry name" value="ComplexI_NDUFA9_subunit"/>
</dbReference>
<dbReference type="AlphaFoldDB" id="A0A7S8EBC5"/>
<dbReference type="PANTHER" id="PTHR12126">
    <property type="entry name" value="NADH-UBIQUINONE OXIDOREDUCTASE 39 KDA SUBUNIT-RELATED"/>
    <property type="match status" value="1"/>
</dbReference>
<dbReference type="InterPro" id="IPR036291">
    <property type="entry name" value="NAD(P)-bd_dom_sf"/>
</dbReference>
<evidence type="ECO:0000259" key="1">
    <source>
        <dbReference type="Pfam" id="PF13460"/>
    </source>
</evidence>
<dbReference type="KEGG" id="pmet:G4Y79_05350"/>
<organism evidence="2 3">
    <name type="scientific">Phototrophicus methaneseepsis</name>
    <dbReference type="NCBI Taxonomy" id="2710758"/>
    <lineage>
        <taxon>Bacteria</taxon>
        <taxon>Bacillati</taxon>
        <taxon>Chloroflexota</taxon>
        <taxon>Candidatus Thermofontia</taxon>
        <taxon>Phototrophicales</taxon>
        <taxon>Phototrophicaceae</taxon>
        <taxon>Phototrophicus</taxon>
    </lineage>
</organism>
<feature type="domain" description="NAD(P)-binding" evidence="1">
    <location>
        <begin position="7"/>
        <end position="151"/>
    </location>
</feature>
<keyword evidence="3" id="KW-1185">Reference proteome</keyword>
<dbReference type="RefSeq" id="WP_195171871.1">
    <property type="nucleotide sequence ID" value="NZ_CP062983.1"/>
</dbReference>
<dbReference type="CDD" id="cd05271">
    <property type="entry name" value="NDUFA9_like_SDR_a"/>
    <property type="match status" value="1"/>
</dbReference>
<reference evidence="2 3" key="1">
    <citation type="submission" date="2020-02" db="EMBL/GenBank/DDBJ databases">
        <authorList>
            <person name="Zheng R.K."/>
            <person name="Sun C.M."/>
        </authorList>
    </citation>
    <scope>NUCLEOTIDE SEQUENCE [LARGE SCALE GENOMIC DNA]</scope>
    <source>
        <strain evidence="3">rifampicinis</strain>
    </source>
</reference>
<name>A0A7S8EBC5_9CHLR</name>
<protein>
    <submittedName>
        <fullName evidence="2">Complex I NDUFA9 subunit family protein</fullName>
    </submittedName>
</protein>
<evidence type="ECO:0000313" key="2">
    <source>
        <dbReference type="EMBL" id="QPC83807.1"/>
    </source>
</evidence>
<dbReference type="Pfam" id="PF13460">
    <property type="entry name" value="NAD_binding_10"/>
    <property type="match status" value="1"/>
</dbReference>
<gene>
    <name evidence="2" type="ORF">G4Y79_05350</name>
</gene>
<evidence type="ECO:0000313" key="3">
    <source>
        <dbReference type="Proteomes" id="UP000594468"/>
    </source>
</evidence>